<accession>A0A314KRZ9</accession>
<dbReference type="Proteomes" id="UP000187609">
    <property type="component" value="Unassembled WGS sequence"/>
</dbReference>
<evidence type="ECO:0000256" key="1">
    <source>
        <dbReference type="SAM" id="MobiDB-lite"/>
    </source>
</evidence>
<dbReference type="SMR" id="A0A314KRZ9"/>
<proteinExistence type="predicted"/>
<dbReference type="AlphaFoldDB" id="A0A314KRZ9"/>
<reference evidence="2" key="1">
    <citation type="submission" date="2016-11" db="EMBL/GenBank/DDBJ databases">
        <title>The genome of Nicotiana attenuata.</title>
        <authorList>
            <person name="Xu S."/>
            <person name="Brockmoeller T."/>
            <person name="Gaquerel E."/>
            <person name="Navarro A."/>
            <person name="Kuhl H."/>
            <person name="Gase K."/>
            <person name="Ling Z."/>
            <person name="Zhou W."/>
            <person name="Kreitzer C."/>
            <person name="Stanke M."/>
            <person name="Tang H."/>
            <person name="Lyons E."/>
            <person name="Pandey P."/>
            <person name="Pandey S.P."/>
            <person name="Timmermann B."/>
            <person name="Baldwin I.T."/>
        </authorList>
    </citation>
    <scope>NUCLEOTIDE SEQUENCE [LARGE SCALE GENOMIC DNA]</scope>
    <source>
        <strain evidence="2">UT</strain>
    </source>
</reference>
<sequence length="202" mass="22641">MKGTGRGKSGRGRTRYSGGNIQGPSNSVAASQPRIHPIGITEASLETGQSCNPSQRPIQTGRIFGNPLQRPSGHYIVPEWDWQKIVLKHGEAMWLKGQLQELVTQQQSEEIEHPMTRDEILSSVLGERTCYVRGKGYGKMPPKKSHMQQANIEASVSSAMEVMRQEMQAAMDRKLQEEREQMAAELRRNMEDDLKKKIGRGA</sequence>
<evidence type="ECO:0000313" key="3">
    <source>
        <dbReference type="Proteomes" id="UP000187609"/>
    </source>
</evidence>
<keyword evidence="3" id="KW-1185">Reference proteome</keyword>
<protein>
    <submittedName>
        <fullName evidence="2">Uncharacterized protein</fullName>
    </submittedName>
</protein>
<evidence type="ECO:0000313" key="2">
    <source>
        <dbReference type="EMBL" id="OIT31514.1"/>
    </source>
</evidence>
<feature type="region of interest" description="Disordered" evidence="1">
    <location>
        <begin position="1"/>
        <end position="33"/>
    </location>
</feature>
<dbReference type="EMBL" id="MJEQ01001255">
    <property type="protein sequence ID" value="OIT31514.1"/>
    <property type="molecule type" value="Genomic_DNA"/>
</dbReference>
<comment type="caution">
    <text evidence="2">The sequence shown here is derived from an EMBL/GenBank/DDBJ whole genome shotgun (WGS) entry which is preliminary data.</text>
</comment>
<name>A0A314KRZ9_NICAT</name>
<organism evidence="2 3">
    <name type="scientific">Nicotiana attenuata</name>
    <name type="common">Coyote tobacco</name>
    <dbReference type="NCBI Taxonomy" id="49451"/>
    <lineage>
        <taxon>Eukaryota</taxon>
        <taxon>Viridiplantae</taxon>
        <taxon>Streptophyta</taxon>
        <taxon>Embryophyta</taxon>
        <taxon>Tracheophyta</taxon>
        <taxon>Spermatophyta</taxon>
        <taxon>Magnoliopsida</taxon>
        <taxon>eudicotyledons</taxon>
        <taxon>Gunneridae</taxon>
        <taxon>Pentapetalae</taxon>
        <taxon>asterids</taxon>
        <taxon>lamiids</taxon>
        <taxon>Solanales</taxon>
        <taxon>Solanaceae</taxon>
        <taxon>Nicotianoideae</taxon>
        <taxon>Nicotianeae</taxon>
        <taxon>Nicotiana</taxon>
    </lineage>
</organism>
<gene>
    <name evidence="2" type="ORF">A4A49_53783</name>
</gene>
<dbReference type="Gramene" id="OIT31514">
    <property type="protein sequence ID" value="OIT31514"/>
    <property type="gene ID" value="A4A49_53783"/>
</dbReference>